<dbReference type="GO" id="GO:0004828">
    <property type="term" value="F:serine-tRNA ligase activity"/>
    <property type="evidence" value="ECO:0007669"/>
    <property type="project" value="UniProtKB-EC"/>
</dbReference>
<dbReference type="Pfam" id="PF00587">
    <property type="entry name" value="tRNA-synt_2b"/>
    <property type="match status" value="1"/>
</dbReference>
<evidence type="ECO:0000313" key="14">
    <source>
        <dbReference type="EMBL" id="MDD2179050.1"/>
    </source>
</evidence>
<dbReference type="PROSITE" id="PS50862">
    <property type="entry name" value="AA_TRNA_LIGASE_II"/>
    <property type="match status" value="1"/>
</dbReference>
<feature type="domain" description="Aminoacyl-transfer RNA synthetases class-II family profile" evidence="13">
    <location>
        <begin position="189"/>
        <end position="437"/>
    </location>
</feature>
<dbReference type="PANTHER" id="PTHR43697:SF1">
    <property type="entry name" value="SERINE--TRNA LIGASE"/>
    <property type="match status" value="1"/>
</dbReference>
<dbReference type="RefSeq" id="WP_274112166.1">
    <property type="nucleotide sequence ID" value="NZ_JAPCKI010000009.1"/>
</dbReference>
<name>A0ABT5S075_9BURK</name>
<feature type="binding site" evidence="12">
    <location>
        <begin position="259"/>
        <end position="261"/>
    </location>
    <ligand>
        <name>L-serine</name>
        <dbReference type="ChEBI" id="CHEBI:33384"/>
    </ligand>
</feature>
<dbReference type="PRINTS" id="PR00981">
    <property type="entry name" value="TRNASYNTHSER"/>
</dbReference>
<keyword evidence="9 12" id="KW-0030">Aminoacyl-tRNA synthetase</keyword>
<dbReference type="Proteomes" id="UP001148932">
    <property type="component" value="Unassembled WGS sequence"/>
</dbReference>
<dbReference type="PIRSF" id="PIRSF001529">
    <property type="entry name" value="Ser-tRNA-synth_IIa"/>
    <property type="match status" value="1"/>
</dbReference>
<dbReference type="SUPFAM" id="SSF46589">
    <property type="entry name" value="tRNA-binding arm"/>
    <property type="match status" value="1"/>
</dbReference>
<dbReference type="EMBL" id="JAPCKI010000009">
    <property type="protein sequence ID" value="MDD2179050.1"/>
    <property type="molecule type" value="Genomic_DNA"/>
</dbReference>
<comment type="caution">
    <text evidence="14">The sequence shown here is derived from an EMBL/GenBank/DDBJ whole genome shotgun (WGS) entry which is preliminary data.</text>
</comment>
<keyword evidence="6 12" id="KW-0547">Nucleotide-binding</keyword>
<reference evidence="14" key="1">
    <citation type="submission" date="2022-10" db="EMBL/GenBank/DDBJ databases">
        <title>Description of microaerobic benzene degrading bacteria.</title>
        <authorList>
            <person name="Bedics A."/>
            <person name="Tancsics A."/>
            <person name="Banerjee S."/>
        </authorList>
    </citation>
    <scope>NUCLEOTIDE SEQUENCE</scope>
    <source>
        <strain evidence="14">D2M1</strain>
    </source>
</reference>
<evidence type="ECO:0000256" key="3">
    <source>
        <dbReference type="ARBA" id="ARBA00010728"/>
    </source>
</evidence>
<dbReference type="SUPFAM" id="SSF55681">
    <property type="entry name" value="Class II aaRS and biotin synthetases"/>
    <property type="match status" value="1"/>
</dbReference>
<dbReference type="InterPro" id="IPR010978">
    <property type="entry name" value="tRNA-bd_arm"/>
</dbReference>
<keyword evidence="5 12" id="KW-0436">Ligase</keyword>
<comment type="catalytic activity">
    <reaction evidence="10 12">
        <text>tRNA(Sec) + L-serine + ATP = L-seryl-tRNA(Sec) + AMP + diphosphate + H(+)</text>
        <dbReference type="Rhea" id="RHEA:42580"/>
        <dbReference type="Rhea" id="RHEA-COMP:9742"/>
        <dbReference type="Rhea" id="RHEA-COMP:10128"/>
        <dbReference type="ChEBI" id="CHEBI:15378"/>
        <dbReference type="ChEBI" id="CHEBI:30616"/>
        <dbReference type="ChEBI" id="CHEBI:33019"/>
        <dbReference type="ChEBI" id="CHEBI:33384"/>
        <dbReference type="ChEBI" id="CHEBI:78442"/>
        <dbReference type="ChEBI" id="CHEBI:78533"/>
        <dbReference type="ChEBI" id="CHEBI:456215"/>
        <dbReference type="EC" id="6.1.1.11"/>
    </reaction>
</comment>
<dbReference type="InterPro" id="IPR002317">
    <property type="entry name" value="Ser-tRNA-ligase_type_1"/>
</dbReference>
<dbReference type="InterPro" id="IPR006195">
    <property type="entry name" value="aa-tRNA-synth_II"/>
</dbReference>
<evidence type="ECO:0000256" key="5">
    <source>
        <dbReference type="ARBA" id="ARBA00022598"/>
    </source>
</evidence>
<dbReference type="Pfam" id="PF02403">
    <property type="entry name" value="Seryl_tRNA_N"/>
    <property type="match status" value="1"/>
</dbReference>
<evidence type="ECO:0000256" key="7">
    <source>
        <dbReference type="ARBA" id="ARBA00022840"/>
    </source>
</evidence>
<comment type="caution">
    <text evidence="12">Lacks conserved residue(s) required for the propagation of feature annotation.</text>
</comment>
<feature type="binding site" evidence="12">
    <location>
        <begin position="377"/>
        <end position="380"/>
    </location>
    <ligand>
        <name>ATP</name>
        <dbReference type="ChEBI" id="CHEBI:30616"/>
    </ligand>
</feature>
<feature type="binding site" evidence="12">
    <location>
        <position position="313"/>
    </location>
    <ligand>
        <name>L-serine</name>
        <dbReference type="ChEBI" id="CHEBI:33384"/>
    </ligand>
</feature>
<comment type="function">
    <text evidence="12">Catalyzes the attachment of serine to tRNA(Ser). Is also able to aminoacylate tRNA(Sec) with serine, to form the misacylated tRNA L-seryl-tRNA(Sec), which will be further converted into selenocysteinyl-tRNA(Sec).</text>
</comment>
<evidence type="ECO:0000256" key="8">
    <source>
        <dbReference type="ARBA" id="ARBA00022917"/>
    </source>
</evidence>
<dbReference type="HAMAP" id="MF_00176">
    <property type="entry name" value="Ser_tRNA_synth_type1"/>
    <property type="match status" value="1"/>
</dbReference>
<organism evidence="14 15">
    <name type="scientific">Acidovorax benzenivorans</name>
    <dbReference type="NCBI Taxonomy" id="2987520"/>
    <lineage>
        <taxon>Bacteria</taxon>
        <taxon>Pseudomonadati</taxon>
        <taxon>Pseudomonadota</taxon>
        <taxon>Betaproteobacteria</taxon>
        <taxon>Burkholderiales</taxon>
        <taxon>Comamonadaceae</taxon>
        <taxon>Acidovorax</taxon>
    </lineage>
</organism>
<evidence type="ECO:0000256" key="11">
    <source>
        <dbReference type="ARBA" id="ARBA00048823"/>
    </source>
</evidence>
<proteinExistence type="inferred from homology"/>
<dbReference type="InterPro" id="IPR002314">
    <property type="entry name" value="aa-tRNA-synt_IIb"/>
</dbReference>
<comment type="domain">
    <text evidence="12">Consists of two distinct domains, a catalytic core and a N-terminal extension that is involved in tRNA binding.</text>
</comment>
<gene>
    <name evidence="12 14" type="primary">serS</name>
    <name evidence="14" type="ORF">OIN59_16550</name>
</gene>
<comment type="pathway">
    <text evidence="2 12">Aminoacyl-tRNA biosynthesis; selenocysteinyl-tRNA(Sec) biosynthesis; L-seryl-tRNA(Sec) from L-serine and tRNA(Sec): step 1/1.</text>
</comment>
<evidence type="ECO:0000256" key="4">
    <source>
        <dbReference type="ARBA" id="ARBA00022490"/>
    </source>
</evidence>
<keyword evidence="4 12" id="KW-0963">Cytoplasm</keyword>
<dbReference type="InterPro" id="IPR045864">
    <property type="entry name" value="aa-tRNA-synth_II/BPL/LPL"/>
</dbReference>
<evidence type="ECO:0000256" key="2">
    <source>
        <dbReference type="ARBA" id="ARBA00005045"/>
    </source>
</evidence>
<dbReference type="CDD" id="cd00770">
    <property type="entry name" value="SerRS_core"/>
    <property type="match status" value="1"/>
</dbReference>
<protein>
    <recommendedName>
        <fullName evidence="12">Serine--tRNA ligase</fullName>
        <ecNumber evidence="12">6.1.1.11</ecNumber>
    </recommendedName>
    <alternativeName>
        <fullName evidence="12">Seryl-tRNA synthetase</fullName>
        <shortName evidence="12">SerRS</shortName>
    </alternativeName>
    <alternativeName>
        <fullName evidence="12">Seryl-tRNA(Ser/Sec) synthetase</fullName>
    </alternativeName>
</protein>
<evidence type="ECO:0000256" key="12">
    <source>
        <dbReference type="HAMAP-Rule" id="MF_00176"/>
    </source>
</evidence>
<dbReference type="EC" id="6.1.1.11" evidence="12"/>
<dbReference type="InterPro" id="IPR015866">
    <property type="entry name" value="Ser-tRNA-synth_1_N"/>
</dbReference>
<keyword evidence="7 12" id="KW-0067">ATP-binding</keyword>
<feature type="binding site" evidence="12">
    <location>
        <position position="412"/>
    </location>
    <ligand>
        <name>L-serine</name>
        <dbReference type="ChEBI" id="CHEBI:33384"/>
    </ligand>
</feature>
<accession>A0ABT5S075</accession>
<dbReference type="Gene3D" id="3.30.930.10">
    <property type="entry name" value="Bira Bifunctional Protein, Domain 2"/>
    <property type="match status" value="1"/>
</dbReference>
<keyword evidence="15" id="KW-1185">Reference proteome</keyword>
<comment type="subunit">
    <text evidence="12">Homodimer. The tRNA molecule binds across the dimer.</text>
</comment>
<keyword evidence="8 12" id="KW-0648">Protein biosynthesis</keyword>
<evidence type="ECO:0000313" key="15">
    <source>
        <dbReference type="Proteomes" id="UP001148932"/>
    </source>
</evidence>
<comment type="subcellular location">
    <subcellularLocation>
        <location evidence="1 12">Cytoplasm</location>
    </subcellularLocation>
</comment>
<evidence type="ECO:0000256" key="10">
    <source>
        <dbReference type="ARBA" id="ARBA00047929"/>
    </source>
</evidence>
<dbReference type="NCBIfam" id="TIGR00414">
    <property type="entry name" value="serS"/>
    <property type="match status" value="1"/>
</dbReference>
<comment type="similarity">
    <text evidence="3 12">Belongs to the class-II aminoacyl-tRNA synthetase family. Type-1 seryl-tRNA synthetase subfamily.</text>
</comment>
<dbReference type="InterPro" id="IPR042103">
    <property type="entry name" value="SerRS_1_N_sf"/>
</dbReference>
<dbReference type="InterPro" id="IPR033729">
    <property type="entry name" value="SerRS_core"/>
</dbReference>
<evidence type="ECO:0000256" key="9">
    <source>
        <dbReference type="ARBA" id="ARBA00023146"/>
    </source>
</evidence>
<evidence type="ECO:0000259" key="13">
    <source>
        <dbReference type="PROSITE" id="PS50862"/>
    </source>
</evidence>
<sequence>MLDILLLRKDLDTAIARLETRKKPQAFLDVSAFQALESERKTLQTRTEELQAQRNQRSKQIGVLMGQIARLIATEEFDQAEFNKRQAEAFKLEVAAINQEFDSSKIRLDQIQSELLAMLVAVPNLPHESVPVGSDETGNVEVRRWGSAPSFAFEVKDHVDLGTPLGLDFDMGVKLSGSRFTVMKGSIARLHRALSQFMLDVQTQEHGYTECYVPYAVNADSLKGTGQLPKFEGDLFAAKKGGQDGEPVPDNSALYLIPTSEVPLTNFVRDVVTPEADLPIKLTAHTPCFRSEAGSGGRDIRGLIRQHQFDKVEMVQIVHPDKSYEALEEMTRHAEAVLQKLGLPYRVMSLCTGDMGFGAAKTYDLEVWLPAQNTYREISSVSNCEAFQARRLQARFKNAQGKNELLHTLNGSGLAVGRTLVAVLENYQQADGSVTVPEVLRPYLGGLAVLAP</sequence>
<comment type="catalytic activity">
    <reaction evidence="11 12">
        <text>tRNA(Ser) + L-serine + ATP = L-seryl-tRNA(Ser) + AMP + diphosphate + H(+)</text>
        <dbReference type="Rhea" id="RHEA:12292"/>
        <dbReference type="Rhea" id="RHEA-COMP:9669"/>
        <dbReference type="Rhea" id="RHEA-COMP:9703"/>
        <dbReference type="ChEBI" id="CHEBI:15378"/>
        <dbReference type="ChEBI" id="CHEBI:30616"/>
        <dbReference type="ChEBI" id="CHEBI:33019"/>
        <dbReference type="ChEBI" id="CHEBI:33384"/>
        <dbReference type="ChEBI" id="CHEBI:78442"/>
        <dbReference type="ChEBI" id="CHEBI:78533"/>
        <dbReference type="ChEBI" id="CHEBI:456215"/>
        <dbReference type="EC" id="6.1.1.11"/>
    </reaction>
</comment>
<dbReference type="PANTHER" id="PTHR43697">
    <property type="entry name" value="SERYL-TRNA SYNTHETASE"/>
    <property type="match status" value="1"/>
</dbReference>
<evidence type="ECO:0000256" key="6">
    <source>
        <dbReference type="ARBA" id="ARBA00022741"/>
    </source>
</evidence>
<evidence type="ECO:0000256" key="1">
    <source>
        <dbReference type="ARBA" id="ARBA00004496"/>
    </source>
</evidence>
<dbReference type="Gene3D" id="1.10.287.40">
    <property type="entry name" value="Serine-tRNA synthetase, tRNA binding domain"/>
    <property type="match status" value="1"/>
</dbReference>
<feature type="binding site" evidence="12">
    <location>
        <begin position="290"/>
        <end position="292"/>
    </location>
    <ligand>
        <name>ATP</name>
        <dbReference type="ChEBI" id="CHEBI:30616"/>
    </ligand>
</feature>